<evidence type="ECO:0000313" key="2">
    <source>
        <dbReference type="Proteomes" id="UP001189429"/>
    </source>
</evidence>
<comment type="caution">
    <text evidence="1">The sequence shown here is derived from an EMBL/GenBank/DDBJ whole genome shotgun (WGS) entry which is preliminary data.</text>
</comment>
<dbReference type="Proteomes" id="UP001189429">
    <property type="component" value="Unassembled WGS sequence"/>
</dbReference>
<dbReference type="EMBL" id="CAUYUJ010018284">
    <property type="protein sequence ID" value="CAK0882329.1"/>
    <property type="molecule type" value="Genomic_DNA"/>
</dbReference>
<keyword evidence="2" id="KW-1185">Reference proteome</keyword>
<sequence>APVLDIINSAAALVEVAGLQLVRYPQTGWGDNLQLNTFLRALKSKGVAHEAAKVRVKVDRGTFAVSSHSASSQFTVMPADHVRSSSGDGLPASALAVLDALPQDAPDGHEAWEQVRFQRASGASVFRYRRGDDDIRFQVTKKKAGGSEFAAQRLARACYVRFGEGLSKAAVLGWRDEVYARIGAPRRPQNS</sequence>
<reference evidence="1" key="1">
    <citation type="submission" date="2023-10" db="EMBL/GenBank/DDBJ databases">
        <authorList>
            <person name="Chen Y."/>
            <person name="Shah S."/>
            <person name="Dougan E. K."/>
            <person name="Thang M."/>
            <person name="Chan C."/>
        </authorList>
    </citation>
    <scope>NUCLEOTIDE SEQUENCE [LARGE SCALE GENOMIC DNA]</scope>
</reference>
<name>A0ABN9WC56_9DINO</name>
<evidence type="ECO:0000313" key="1">
    <source>
        <dbReference type="EMBL" id="CAK0882329.1"/>
    </source>
</evidence>
<gene>
    <name evidence="1" type="ORF">PCOR1329_LOCUS64888</name>
</gene>
<proteinExistence type="predicted"/>
<protein>
    <submittedName>
        <fullName evidence="1">Uncharacterized protein</fullName>
    </submittedName>
</protein>
<organism evidence="1 2">
    <name type="scientific">Prorocentrum cordatum</name>
    <dbReference type="NCBI Taxonomy" id="2364126"/>
    <lineage>
        <taxon>Eukaryota</taxon>
        <taxon>Sar</taxon>
        <taxon>Alveolata</taxon>
        <taxon>Dinophyceae</taxon>
        <taxon>Prorocentrales</taxon>
        <taxon>Prorocentraceae</taxon>
        <taxon>Prorocentrum</taxon>
    </lineage>
</organism>
<feature type="non-terminal residue" evidence="1">
    <location>
        <position position="1"/>
    </location>
</feature>
<accession>A0ABN9WC56</accession>